<dbReference type="EMBL" id="JACHJB010000002">
    <property type="protein sequence ID" value="MBB6347491.1"/>
    <property type="molecule type" value="Genomic_DNA"/>
</dbReference>
<evidence type="ECO:0000313" key="5">
    <source>
        <dbReference type="Proteomes" id="UP000583800"/>
    </source>
</evidence>
<dbReference type="GO" id="GO:0016787">
    <property type="term" value="F:hydrolase activity"/>
    <property type="evidence" value="ECO:0007669"/>
    <property type="project" value="UniProtKB-KW"/>
</dbReference>
<organism evidence="4 5">
    <name type="scientific">Nonomuraea muscovyensis</name>
    <dbReference type="NCBI Taxonomy" id="1124761"/>
    <lineage>
        <taxon>Bacteria</taxon>
        <taxon>Bacillati</taxon>
        <taxon>Actinomycetota</taxon>
        <taxon>Actinomycetes</taxon>
        <taxon>Streptosporangiales</taxon>
        <taxon>Streptosporangiaceae</taxon>
        <taxon>Nonomuraea</taxon>
    </lineage>
</organism>
<dbReference type="Pfam" id="PF07687">
    <property type="entry name" value="M20_dimer"/>
    <property type="match status" value="1"/>
</dbReference>
<evidence type="ECO:0000256" key="2">
    <source>
        <dbReference type="ARBA" id="ARBA00022801"/>
    </source>
</evidence>
<keyword evidence="1" id="KW-0479">Metal-binding</keyword>
<evidence type="ECO:0000256" key="1">
    <source>
        <dbReference type="ARBA" id="ARBA00022723"/>
    </source>
</evidence>
<feature type="domain" description="Peptidase M20 dimerisation" evidence="3">
    <location>
        <begin position="190"/>
        <end position="304"/>
    </location>
</feature>
<dbReference type="InterPro" id="IPR036264">
    <property type="entry name" value="Bact_exopeptidase_dim_dom"/>
</dbReference>
<dbReference type="RefSeq" id="WP_185085421.1">
    <property type="nucleotide sequence ID" value="NZ_JACHJB010000002.1"/>
</dbReference>
<dbReference type="Pfam" id="PF01546">
    <property type="entry name" value="Peptidase_M20"/>
    <property type="match status" value="1"/>
</dbReference>
<gene>
    <name evidence="4" type="ORF">FHU36_004036</name>
</gene>
<dbReference type="InterPro" id="IPR050072">
    <property type="entry name" value="Peptidase_M20A"/>
</dbReference>
<dbReference type="GO" id="GO:0046872">
    <property type="term" value="F:metal ion binding"/>
    <property type="evidence" value="ECO:0007669"/>
    <property type="project" value="UniProtKB-KW"/>
</dbReference>
<dbReference type="Gene3D" id="3.30.70.360">
    <property type="match status" value="1"/>
</dbReference>
<dbReference type="SUPFAM" id="SSF55031">
    <property type="entry name" value="Bacterial exopeptidase dimerisation domain"/>
    <property type="match status" value="1"/>
</dbReference>
<dbReference type="SUPFAM" id="SSF53187">
    <property type="entry name" value="Zn-dependent exopeptidases"/>
    <property type="match status" value="1"/>
</dbReference>
<proteinExistence type="predicted"/>
<evidence type="ECO:0000259" key="3">
    <source>
        <dbReference type="Pfam" id="PF07687"/>
    </source>
</evidence>
<dbReference type="AlphaFoldDB" id="A0A7X0C4H0"/>
<protein>
    <submittedName>
        <fullName evidence="4">Acetylornithine deacetylase/succinyl-diaminopimelate desuccinylase-like protein</fullName>
    </submittedName>
</protein>
<dbReference type="PANTHER" id="PTHR43808:SF32">
    <property type="entry name" value="ARGE_DAPE-RELATED DEACYLASE"/>
    <property type="match status" value="1"/>
</dbReference>
<evidence type="ECO:0000313" key="4">
    <source>
        <dbReference type="EMBL" id="MBB6347491.1"/>
    </source>
</evidence>
<dbReference type="InterPro" id="IPR002933">
    <property type="entry name" value="Peptidase_M20"/>
</dbReference>
<comment type="caution">
    <text evidence="4">The sequence shown here is derived from an EMBL/GenBank/DDBJ whole genome shotgun (WGS) entry which is preliminary data.</text>
</comment>
<dbReference type="Gene3D" id="3.40.630.10">
    <property type="entry name" value="Zn peptidases"/>
    <property type="match status" value="1"/>
</dbReference>
<keyword evidence="5" id="KW-1185">Reference proteome</keyword>
<reference evidence="4 5" key="1">
    <citation type="submission" date="2020-08" db="EMBL/GenBank/DDBJ databases">
        <title>Sequencing the genomes of 1000 actinobacteria strains.</title>
        <authorList>
            <person name="Klenk H.-P."/>
        </authorList>
    </citation>
    <scope>NUCLEOTIDE SEQUENCE [LARGE SCALE GENOMIC DNA]</scope>
    <source>
        <strain evidence="4 5">DSM 45913</strain>
    </source>
</reference>
<dbReference type="PANTHER" id="PTHR43808">
    <property type="entry name" value="ACETYLORNITHINE DEACETYLASE"/>
    <property type="match status" value="1"/>
</dbReference>
<name>A0A7X0C4H0_9ACTN</name>
<dbReference type="InterPro" id="IPR011650">
    <property type="entry name" value="Peptidase_M20_dimer"/>
</dbReference>
<dbReference type="Proteomes" id="UP000583800">
    <property type="component" value="Unassembled WGS sequence"/>
</dbReference>
<sequence>MTNRVAEVEAWLDERAEDMAWLLERLVAVDSENPPGRALGRCARVLREEMDRLGLSPEIIDVTGDPGELEEPCVVRGSAGRGDKLVYFHGHFDVVPAQDRAQFTAERRGGRIIGRGTADMKGGIVSMLYGAAAARELGLLGDGRIVVHLVCDEETGSVVGAGHLRAAGLIDPAALAMLTAEPSGGGIWNAARGAISLRVDVQGREAHVGQANLGVNAFQHMLHLARPVERYAAEMAGRHTGLPMSPGDAPGTMIVVGGLSGAGSNFNVVPGSAYFTVDGRYNPEEDLDGELKRLVGLVEDAARQVGAEVSVRTTQVQPSAGTDPGHPAAAALARVVGEVRGGPARFELCAGILEIRWYAQLGIPAFGYGPGRLEVSHGPEEYVEEAELRRCAAVYALYAGDMLS</sequence>
<keyword evidence="2" id="KW-0378">Hydrolase</keyword>
<accession>A0A7X0C4H0</accession>